<protein>
    <recommendedName>
        <fullName evidence="4">Helix-turn-helix domain-containing protein</fullName>
    </recommendedName>
</protein>
<sequence>MSTEAVDWAMDKAPMPRTEKGKPDTTGRHVLQVLAEYANPAGANTHPSVLRIQFRTGYDRTTVQRALRRLEKAGLIRRDGSVDSRTRWQLAMEMVRPASDWTDLEREETEYRAAAAERKRRSRSKGVTGAESVTVTDAKPVTVTDAESVTGDVTDSAPSRHALNAQPSRTQRRPNHQQPPVNQLHKDSCPPPASEPDPGPQSLFDEPNAPIQLTAKQQQDADFDAWYALYPRKENRGKARLAFAAAVKKGVKPDYLITALHKHRDHWVACKTETKFIPHPTTWLNGERYDDELTTPANRWKGPAPTAPSSMTDEEKKRALRF</sequence>
<gene>
    <name evidence="2" type="ORF">GCM10010253_42800</name>
</gene>
<organism evidence="2 3">
    <name type="scientific">Streptomyces badius</name>
    <dbReference type="NCBI Taxonomy" id="1941"/>
    <lineage>
        <taxon>Bacteria</taxon>
        <taxon>Bacillati</taxon>
        <taxon>Actinomycetota</taxon>
        <taxon>Actinomycetes</taxon>
        <taxon>Kitasatosporales</taxon>
        <taxon>Streptomycetaceae</taxon>
        <taxon>Streptomyces</taxon>
    </lineage>
</organism>
<feature type="compositionally biased region" description="Pro residues" evidence="1">
    <location>
        <begin position="189"/>
        <end position="199"/>
    </location>
</feature>
<dbReference type="Proteomes" id="UP000659767">
    <property type="component" value="Unassembled WGS sequence"/>
</dbReference>
<feature type="region of interest" description="Disordered" evidence="1">
    <location>
        <begin position="115"/>
        <end position="207"/>
    </location>
</feature>
<dbReference type="InterPro" id="IPR036390">
    <property type="entry name" value="WH_DNA-bd_sf"/>
</dbReference>
<evidence type="ECO:0000313" key="2">
    <source>
        <dbReference type="EMBL" id="GGS63375.1"/>
    </source>
</evidence>
<accession>A0ABQ2TCD9</accession>
<dbReference type="InterPro" id="IPR036388">
    <property type="entry name" value="WH-like_DNA-bd_sf"/>
</dbReference>
<proteinExistence type="predicted"/>
<dbReference type="Pfam" id="PF13730">
    <property type="entry name" value="HTH_36"/>
    <property type="match status" value="1"/>
</dbReference>
<dbReference type="Gene3D" id="1.10.10.10">
    <property type="entry name" value="Winged helix-like DNA-binding domain superfamily/Winged helix DNA-binding domain"/>
    <property type="match status" value="1"/>
</dbReference>
<keyword evidence="3" id="KW-1185">Reference proteome</keyword>
<dbReference type="SUPFAM" id="SSF46785">
    <property type="entry name" value="Winged helix' DNA-binding domain"/>
    <property type="match status" value="1"/>
</dbReference>
<name>A0ABQ2TCD9_STRBA</name>
<evidence type="ECO:0008006" key="4">
    <source>
        <dbReference type="Google" id="ProtNLM"/>
    </source>
</evidence>
<dbReference type="RefSeq" id="WP_199888830.1">
    <property type="nucleotide sequence ID" value="NZ_BMSZ01000012.1"/>
</dbReference>
<evidence type="ECO:0000256" key="1">
    <source>
        <dbReference type="SAM" id="MobiDB-lite"/>
    </source>
</evidence>
<feature type="compositionally biased region" description="Basic and acidic residues" evidence="1">
    <location>
        <begin position="313"/>
        <end position="322"/>
    </location>
</feature>
<feature type="compositionally biased region" description="Polar residues" evidence="1">
    <location>
        <begin position="145"/>
        <end position="157"/>
    </location>
</feature>
<comment type="caution">
    <text evidence="2">The sequence shown here is derived from an EMBL/GenBank/DDBJ whole genome shotgun (WGS) entry which is preliminary data.</text>
</comment>
<feature type="region of interest" description="Disordered" evidence="1">
    <location>
        <begin position="1"/>
        <end position="25"/>
    </location>
</feature>
<feature type="region of interest" description="Disordered" evidence="1">
    <location>
        <begin position="293"/>
        <end position="322"/>
    </location>
</feature>
<dbReference type="EMBL" id="BMSZ01000012">
    <property type="protein sequence ID" value="GGS63375.1"/>
    <property type="molecule type" value="Genomic_DNA"/>
</dbReference>
<evidence type="ECO:0000313" key="3">
    <source>
        <dbReference type="Proteomes" id="UP000659767"/>
    </source>
</evidence>
<reference evidence="3" key="1">
    <citation type="journal article" date="2019" name="Int. J. Syst. Evol. Microbiol.">
        <title>The Global Catalogue of Microorganisms (GCM) 10K type strain sequencing project: providing services to taxonomists for standard genome sequencing and annotation.</title>
        <authorList>
            <consortium name="The Broad Institute Genomics Platform"/>
            <consortium name="The Broad Institute Genome Sequencing Center for Infectious Disease"/>
            <person name="Wu L."/>
            <person name="Ma J."/>
        </authorList>
    </citation>
    <scope>NUCLEOTIDE SEQUENCE [LARGE SCALE GENOMIC DNA]</scope>
    <source>
        <strain evidence="3">JCM 4350</strain>
    </source>
</reference>